<name>A0A0A6PC80_9GAMM</name>
<sequence length="444" mass="50095">MNTIANIAQTLWAPATHLHTEGLSYHAYLTDLTWLLLLKTAPAIGNSVPVHLSWETLNHKPAKEQYDYYQEVIKEMGEVSDPHIAGIYAHARSSFKNSEQLTQVISRLAAIDNVPTENLGEIYETLLDMCAYQNSNRLHIAPRSLVDLMVILIQPQPNELIQDPLAGTASFVVAADEYIKVMSDELPKTKITKMINRQNFIAIEPDLARQRLALMNCLLHDIDHPQHVPVRWGDSLLSNLAVWPSADVILSMLVFASDPTDELSKYDTTLALLQHITQILKPGGRAAVVLPDKILKAGGPAQEVRSELLDTCVLHTVLRLPHGIFYPHTVSAHILFFRKGKTASEKTQTVWFYDLRTHCPIFGQYLHLTREHLMSFEKTYGDDPLGENPRSEGKNWRCFSRESLAEQGDILDNLEDEGMLTEKIWDVLDNTRANLETLKDILGK</sequence>
<reference evidence="9 10" key="1">
    <citation type="journal article" date="2016" name="Front. Microbiol.">
        <title>Single-Cell (Meta-)Genomics of a Dimorphic Candidatus Thiomargarita nelsonii Reveals Genomic Plasticity.</title>
        <authorList>
            <person name="Flood B.E."/>
            <person name="Fliss P."/>
            <person name="Jones D.S."/>
            <person name="Dick G.J."/>
            <person name="Jain S."/>
            <person name="Kaster A.K."/>
            <person name="Winkel M."/>
            <person name="Mussmann M."/>
            <person name="Bailey J."/>
        </authorList>
    </citation>
    <scope>NUCLEOTIDE SEQUENCE [LARGE SCALE GENOMIC DNA]</scope>
    <source>
        <strain evidence="9">Hydrate Ridge</strain>
    </source>
</reference>
<dbReference type="EC" id="2.1.1.72" evidence="2"/>
<evidence type="ECO:0000256" key="2">
    <source>
        <dbReference type="ARBA" id="ARBA00011900"/>
    </source>
</evidence>
<dbReference type="PANTHER" id="PTHR42933">
    <property type="entry name" value="SLR6095 PROTEIN"/>
    <property type="match status" value="1"/>
</dbReference>
<comment type="similarity">
    <text evidence="1">Belongs to the N(4)/N(6)-methyltransferase family.</text>
</comment>
<evidence type="ECO:0000256" key="4">
    <source>
        <dbReference type="ARBA" id="ARBA00022679"/>
    </source>
</evidence>
<evidence type="ECO:0000313" key="9">
    <source>
        <dbReference type="EMBL" id="KHD08318.1"/>
    </source>
</evidence>
<dbReference type="GO" id="GO:0009007">
    <property type="term" value="F:site-specific DNA-methyltransferase (adenine-specific) activity"/>
    <property type="evidence" value="ECO:0007669"/>
    <property type="project" value="UniProtKB-EC"/>
</dbReference>
<dbReference type="InterPro" id="IPR051537">
    <property type="entry name" value="DNA_Adenine_Mtase"/>
</dbReference>
<accession>A0A0A6PC80</accession>
<dbReference type="EMBL" id="JSZA02000020">
    <property type="protein sequence ID" value="KHD08318.1"/>
    <property type="molecule type" value="Genomic_DNA"/>
</dbReference>
<comment type="caution">
    <text evidence="9">The sequence shown here is derived from an EMBL/GenBank/DDBJ whole genome shotgun (WGS) entry which is preliminary data.</text>
</comment>
<dbReference type="Gene3D" id="3.40.50.150">
    <property type="entry name" value="Vaccinia Virus protein VP39"/>
    <property type="match status" value="1"/>
</dbReference>
<evidence type="ECO:0000256" key="7">
    <source>
        <dbReference type="ARBA" id="ARBA00047942"/>
    </source>
</evidence>
<dbReference type="PRINTS" id="PR00507">
    <property type="entry name" value="N12N6MTFRASE"/>
</dbReference>
<dbReference type="Pfam" id="PF02384">
    <property type="entry name" value="N6_Mtase"/>
    <property type="match status" value="1"/>
</dbReference>
<keyword evidence="4" id="KW-0808">Transferase</keyword>
<dbReference type="GO" id="GO:0003677">
    <property type="term" value="F:DNA binding"/>
    <property type="evidence" value="ECO:0007669"/>
    <property type="project" value="InterPro"/>
</dbReference>
<evidence type="ECO:0000256" key="6">
    <source>
        <dbReference type="ARBA" id="ARBA00022747"/>
    </source>
</evidence>
<dbReference type="GO" id="GO:0009307">
    <property type="term" value="P:DNA restriction-modification system"/>
    <property type="evidence" value="ECO:0007669"/>
    <property type="project" value="UniProtKB-KW"/>
</dbReference>
<dbReference type="GO" id="GO:0032259">
    <property type="term" value="P:methylation"/>
    <property type="evidence" value="ECO:0007669"/>
    <property type="project" value="UniProtKB-KW"/>
</dbReference>
<dbReference type="InterPro" id="IPR029063">
    <property type="entry name" value="SAM-dependent_MTases_sf"/>
</dbReference>
<keyword evidence="10" id="KW-1185">Reference proteome</keyword>
<keyword evidence="6" id="KW-0680">Restriction system</keyword>
<dbReference type="Gene3D" id="1.20.1260.30">
    <property type="match status" value="1"/>
</dbReference>
<keyword evidence="5" id="KW-0949">S-adenosyl-L-methionine</keyword>
<dbReference type="AlphaFoldDB" id="A0A0A6PC80"/>
<protein>
    <recommendedName>
        <fullName evidence="2">site-specific DNA-methyltransferase (adenine-specific)</fullName>
        <ecNumber evidence="2">2.1.1.72</ecNumber>
    </recommendedName>
</protein>
<evidence type="ECO:0000313" key="10">
    <source>
        <dbReference type="Proteomes" id="UP000030428"/>
    </source>
</evidence>
<proteinExistence type="inferred from homology"/>
<evidence type="ECO:0000256" key="3">
    <source>
        <dbReference type="ARBA" id="ARBA00022603"/>
    </source>
</evidence>
<keyword evidence="3" id="KW-0489">Methyltransferase</keyword>
<organism evidence="9 10">
    <name type="scientific">Candidatus Thiomargarita nelsonii</name>
    <dbReference type="NCBI Taxonomy" id="1003181"/>
    <lineage>
        <taxon>Bacteria</taxon>
        <taxon>Pseudomonadati</taxon>
        <taxon>Pseudomonadota</taxon>
        <taxon>Gammaproteobacteria</taxon>
        <taxon>Thiotrichales</taxon>
        <taxon>Thiotrichaceae</taxon>
        <taxon>Thiomargarita</taxon>
    </lineage>
</organism>
<dbReference type="SUPFAM" id="SSF53335">
    <property type="entry name" value="S-adenosyl-L-methionine-dependent methyltransferases"/>
    <property type="match status" value="1"/>
</dbReference>
<dbReference type="PANTHER" id="PTHR42933:SF4">
    <property type="entry name" value="TYPE I RESTRICTION ENZYME ECOKI METHYLASE SUBUNIT"/>
    <property type="match status" value="1"/>
</dbReference>
<comment type="catalytic activity">
    <reaction evidence="7">
        <text>a 2'-deoxyadenosine in DNA + S-adenosyl-L-methionine = an N(6)-methyl-2'-deoxyadenosine in DNA + S-adenosyl-L-homocysteine + H(+)</text>
        <dbReference type="Rhea" id="RHEA:15197"/>
        <dbReference type="Rhea" id="RHEA-COMP:12418"/>
        <dbReference type="Rhea" id="RHEA-COMP:12419"/>
        <dbReference type="ChEBI" id="CHEBI:15378"/>
        <dbReference type="ChEBI" id="CHEBI:57856"/>
        <dbReference type="ChEBI" id="CHEBI:59789"/>
        <dbReference type="ChEBI" id="CHEBI:90615"/>
        <dbReference type="ChEBI" id="CHEBI:90616"/>
        <dbReference type="EC" id="2.1.1.72"/>
    </reaction>
</comment>
<evidence type="ECO:0000259" key="8">
    <source>
        <dbReference type="Pfam" id="PF02384"/>
    </source>
</evidence>
<gene>
    <name evidence="9" type="ORF">PN36_07075</name>
</gene>
<feature type="domain" description="DNA methylase adenine-specific" evidence="8">
    <location>
        <begin position="118"/>
        <end position="387"/>
    </location>
</feature>
<dbReference type="InterPro" id="IPR038333">
    <property type="entry name" value="T1MK-like_N_sf"/>
</dbReference>
<dbReference type="GO" id="GO:0008170">
    <property type="term" value="F:N-methyltransferase activity"/>
    <property type="evidence" value="ECO:0007669"/>
    <property type="project" value="InterPro"/>
</dbReference>
<evidence type="ECO:0000256" key="5">
    <source>
        <dbReference type="ARBA" id="ARBA00022691"/>
    </source>
</evidence>
<evidence type="ECO:0000256" key="1">
    <source>
        <dbReference type="ARBA" id="ARBA00006594"/>
    </source>
</evidence>
<dbReference type="Proteomes" id="UP000030428">
    <property type="component" value="Unassembled WGS sequence"/>
</dbReference>
<dbReference type="InterPro" id="IPR003356">
    <property type="entry name" value="DNA_methylase_A-5"/>
</dbReference>